<feature type="transmembrane region" description="Helical" evidence="1">
    <location>
        <begin position="132"/>
        <end position="158"/>
    </location>
</feature>
<feature type="transmembrane region" description="Helical" evidence="1">
    <location>
        <begin position="40"/>
        <end position="67"/>
    </location>
</feature>
<feature type="transmembrane region" description="Helical" evidence="1">
    <location>
        <begin position="266"/>
        <end position="286"/>
    </location>
</feature>
<accession>A0A222EPP8</accession>
<sequence length="613" mass="71380">MNRNNRNAIVFKITIAALLSAFVTIVNLIFYMIPGLDFTFLLIAIFCIVLKTEISFLISITTSFISFLYKNPIFDGISYLLTIMTIFGVFTALRKVFIKQRWLIFVSLILISTLYDTYILILWILATNYQQGLAIYLTKVIEIHVIFVLYTIAPLLMFKKIENILYKLSSKWEFIMNKNYIEYIENMEKNKMNKFSDNKKNYNFQVISLILSMNVMLCYFSFIPLAISTVYNYKLISIIIIIPILMLLMTPIWMKLKKKVSNKVVLTHNCTGLIIAITFTFLGFILTKYVLALTFLVLGLLLFGIFIAGFIPINLEMIKSYNIRNKRPNNINKILALTSFILIPVPFLIYNFSKPIYNLTFFIIVILVILSIMILNKNIMSEGNVLNVNKDDFKVALKNKKFITSIFTQNLFIGIDKFFEYGLIFLFLIYFDQNSISISLLQKNLYIYIMIGFLFKYMGRAVGYLIRIKDNYNIKINFLSSLLYVLSFTMILAFFITSNFKNFNNKDLLYKTLIIVSQFIIGFAYILIKRTQSSYYKKIINNEHINGAFILDHVIGNVLFSLLISIVFLMFFLLINVNIINFIIMFSILVSLTFIVLLTNIFILKNNTKLVQN</sequence>
<dbReference type="RefSeq" id="WP_094049314.1">
    <property type="nucleotide sequence ID" value="NZ_CP022535.1"/>
</dbReference>
<feature type="transmembrane region" description="Helical" evidence="1">
    <location>
        <begin position="233"/>
        <end position="254"/>
    </location>
</feature>
<feature type="transmembrane region" description="Helical" evidence="1">
    <location>
        <begin position="292"/>
        <end position="313"/>
    </location>
</feature>
<dbReference type="OrthoDB" id="388323at2"/>
<feature type="transmembrane region" description="Helical" evidence="1">
    <location>
        <begin position="13"/>
        <end position="33"/>
    </location>
</feature>
<dbReference type="EMBL" id="CP022535">
    <property type="protein sequence ID" value="ASP28508.1"/>
    <property type="molecule type" value="Genomic_DNA"/>
</dbReference>
<evidence type="ECO:0000256" key="1">
    <source>
        <dbReference type="SAM" id="Phobius"/>
    </source>
</evidence>
<dbReference type="AlphaFoldDB" id="A0A222EPP8"/>
<feature type="transmembrane region" description="Helical" evidence="1">
    <location>
        <begin position="356"/>
        <end position="375"/>
    </location>
</feature>
<evidence type="ECO:0000313" key="2">
    <source>
        <dbReference type="EMBL" id="ASP28508.1"/>
    </source>
</evidence>
<gene>
    <name evidence="2" type="ORF">SCORR_v1c07360</name>
</gene>
<dbReference type="KEGG" id="scou:SCORR_v1c07360"/>
<feature type="transmembrane region" description="Helical" evidence="1">
    <location>
        <begin position="334"/>
        <end position="350"/>
    </location>
</feature>
<keyword evidence="1" id="KW-1133">Transmembrane helix</keyword>
<name>A0A222EPP8_9MOLU</name>
<dbReference type="Proteomes" id="UP000203229">
    <property type="component" value="Chromosome"/>
</dbReference>
<feature type="transmembrane region" description="Helical" evidence="1">
    <location>
        <begin position="549"/>
        <end position="573"/>
    </location>
</feature>
<feature type="transmembrane region" description="Helical" evidence="1">
    <location>
        <begin position="102"/>
        <end position="126"/>
    </location>
</feature>
<feature type="transmembrane region" description="Helical" evidence="1">
    <location>
        <begin position="202"/>
        <end position="227"/>
    </location>
</feature>
<feature type="transmembrane region" description="Helical" evidence="1">
    <location>
        <begin position="73"/>
        <end position="93"/>
    </location>
</feature>
<feature type="transmembrane region" description="Helical" evidence="1">
    <location>
        <begin position="508"/>
        <end position="528"/>
    </location>
</feature>
<feature type="transmembrane region" description="Helical" evidence="1">
    <location>
        <begin position="478"/>
        <end position="496"/>
    </location>
</feature>
<dbReference type="InterPro" id="IPR036259">
    <property type="entry name" value="MFS_trans_sf"/>
</dbReference>
<reference evidence="2 3" key="1">
    <citation type="submission" date="2017-07" db="EMBL/GenBank/DDBJ databases">
        <title>Complete genome sequence of Spiroplasma corruscae EC-1 (DSM 19793).</title>
        <authorList>
            <person name="Tsai Y.-M."/>
            <person name="Lo W.-S."/>
            <person name="Kuo C.-H."/>
        </authorList>
    </citation>
    <scope>NUCLEOTIDE SEQUENCE [LARGE SCALE GENOMIC DNA]</scope>
    <source>
        <strain evidence="2 3">EC-1</strain>
    </source>
</reference>
<evidence type="ECO:0000313" key="3">
    <source>
        <dbReference type="Proteomes" id="UP000203229"/>
    </source>
</evidence>
<protein>
    <recommendedName>
        <fullName evidence="4">MFS transporter</fullName>
    </recommendedName>
</protein>
<feature type="transmembrane region" description="Helical" evidence="1">
    <location>
        <begin position="410"/>
        <end position="430"/>
    </location>
</feature>
<evidence type="ECO:0008006" key="4">
    <source>
        <dbReference type="Google" id="ProtNLM"/>
    </source>
</evidence>
<keyword evidence="1" id="KW-0812">Transmembrane</keyword>
<dbReference type="SUPFAM" id="SSF103473">
    <property type="entry name" value="MFS general substrate transporter"/>
    <property type="match status" value="1"/>
</dbReference>
<proteinExistence type="predicted"/>
<organism evidence="2 3">
    <name type="scientific">Spiroplasma corruscae</name>
    <dbReference type="NCBI Taxonomy" id="216934"/>
    <lineage>
        <taxon>Bacteria</taxon>
        <taxon>Bacillati</taxon>
        <taxon>Mycoplasmatota</taxon>
        <taxon>Mollicutes</taxon>
        <taxon>Entomoplasmatales</taxon>
        <taxon>Spiroplasmataceae</taxon>
        <taxon>Spiroplasma</taxon>
    </lineage>
</organism>
<feature type="transmembrane region" description="Helical" evidence="1">
    <location>
        <begin position="579"/>
        <end position="604"/>
    </location>
</feature>
<feature type="transmembrane region" description="Helical" evidence="1">
    <location>
        <begin position="445"/>
        <end position="466"/>
    </location>
</feature>
<keyword evidence="1" id="KW-0472">Membrane</keyword>
<keyword evidence="3" id="KW-1185">Reference proteome</keyword>